<dbReference type="RefSeq" id="WP_370596737.1">
    <property type="nucleotide sequence ID" value="NZ_JALBUR010000057.1"/>
</dbReference>
<feature type="transmembrane region" description="Helical" evidence="5">
    <location>
        <begin position="62"/>
        <end position="83"/>
    </location>
</feature>
<dbReference type="Gene3D" id="1.20.1560.10">
    <property type="entry name" value="ABC transporter type 1, transmembrane domain"/>
    <property type="match status" value="1"/>
</dbReference>
<dbReference type="AlphaFoldDB" id="A0AB35U6M4"/>
<sequence>MKKYYLRYWWLALLAMLCKGLEVMADLVQPALMASIVDEGILGIGNGGTADLSIVKSLGLKMLVIIAAGGFAGWIGGVFSNNYGQRSGNDIRKDCFQKVLHFSFSQVDRFTPGSLITRVSSDVTQVQLMLSDMVRGCMRSLVFLVAGTWFLLSLDLNFRTILTIAIVLVLLEIIWTVWKTNPMFMSLQEKLDRVNTVMRENISGVRVVKAFAQEERENARFQKANDDLAQNQFEVLLRISYLQPVMNLVFNLAAAAIIRTGAIDVQAGSIEPGTVMAAVTYISLILNGLRMLATIFQNLSRGASHLQPASKRFLIPDRMWSQAQ</sequence>
<evidence type="ECO:0000256" key="4">
    <source>
        <dbReference type="ARBA" id="ARBA00023136"/>
    </source>
</evidence>
<dbReference type="CDD" id="cd18548">
    <property type="entry name" value="ABC_6TM_Tm287_like"/>
    <property type="match status" value="1"/>
</dbReference>
<evidence type="ECO:0000313" key="8">
    <source>
        <dbReference type="Proteomes" id="UP001286174"/>
    </source>
</evidence>
<feature type="transmembrane region" description="Helical" evidence="5">
    <location>
        <begin position="275"/>
        <end position="296"/>
    </location>
</feature>
<gene>
    <name evidence="7" type="ORF">MOZ60_11175</name>
</gene>
<evidence type="ECO:0000256" key="2">
    <source>
        <dbReference type="ARBA" id="ARBA00022692"/>
    </source>
</evidence>
<keyword evidence="4 5" id="KW-0472">Membrane</keyword>
<feature type="transmembrane region" description="Helical" evidence="5">
    <location>
        <begin position="136"/>
        <end position="152"/>
    </location>
</feature>
<dbReference type="GO" id="GO:0005524">
    <property type="term" value="F:ATP binding"/>
    <property type="evidence" value="ECO:0007669"/>
    <property type="project" value="UniProtKB-KW"/>
</dbReference>
<dbReference type="PANTHER" id="PTHR43394">
    <property type="entry name" value="ATP-DEPENDENT PERMEASE MDL1, MITOCHONDRIAL"/>
    <property type="match status" value="1"/>
</dbReference>
<feature type="domain" description="ABC transmembrane type-1" evidence="6">
    <location>
        <begin position="13"/>
        <end position="301"/>
    </location>
</feature>
<evidence type="ECO:0000259" key="6">
    <source>
        <dbReference type="PROSITE" id="PS50929"/>
    </source>
</evidence>
<dbReference type="GO" id="GO:0015421">
    <property type="term" value="F:ABC-type oligopeptide transporter activity"/>
    <property type="evidence" value="ECO:0007669"/>
    <property type="project" value="TreeGrafter"/>
</dbReference>
<evidence type="ECO:0000313" key="7">
    <source>
        <dbReference type="EMBL" id="MDX8420640.1"/>
    </source>
</evidence>
<dbReference type="EMBL" id="JALBUR010000057">
    <property type="protein sequence ID" value="MDX8420640.1"/>
    <property type="molecule type" value="Genomic_DNA"/>
</dbReference>
<keyword evidence="7" id="KW-0067">ATP-binding</keyword>
<comment type="subcellular location">
    <subcellularLocation>
        <location evidence="1">Cell membrane</location>
        <topology evidence="1">Multi-pass membrane protein</topology>
    </subcellularLocation>
</comment>
<organism evidence="7 8">
    <name type="scientific">Grylomicrobium aquisgranensis</name>
    <dbReference type="NCBI Taxonomy" id="2926318"/>
    <lineage>
        <taxon>Bacteria</taxon>
        <taxon>Bacillati</taxon>
        <taxon>Bacillota</taxon>
        <taxon>Erysipelotrichia</taxon>
        <taxon>Erysipelotrichales</taxon>
        <taxon>Erysipelotrichaceae</taxon>
        <taxon>Grylomicrobium</taxon>
    </lineage>
</organism>
<dbReference type="GO" id="GO:0005886">
    <property type="term" value="C:plasma membrane"/>
    <property type="evidence" value="ECO:0007669"/>
    <property type="project" value="UniProtKB-SubCell"/>
</dbReference>
<protein>
    <submittedName>
        <fullName evidence="7">ABC transporter ATP-binding protein</fullName>
    </submittedName>
</protein>
<dbReference type="Proteomes" id="UP001286174">
    <property type="component" value="Unassembled WGS sequence"/>
</dbReference>
<comment type="caution">
    <text evidence="7">The sequence shown here is derived from an EMBL/GenBank/DDBJ whole genome shotgun (WGS) entry which is preliminary data.</text>
</comment>
<keyword evidence="7" id="KW-0547">Nucleotide-binding</keyword>
<name>A0AB35U6M4_9FIRM</name>
<evidence type="ECO:0000256" key="1">
    <source>
        <dbReference type="ARBA" id="ARBA00004651"/>
    </source>
</evidence>
<dbReference type="Pfam" id="PF00664">
    <property type="entry name" value="ABC_membrane"/>
    <property type="match status" value="1"/>
</dbReference>
<dbReference type="InterPro" id="IPR036640">
    <property type="entry name" value="ABC1_TM_sf"/>
</dbReference>
<dbReference type="PANTHER" id="PTHR43394:SF1">
    <property type="entry name" value="ATP-BINDING CASSETTE SUB-FAMILY B MEMBER 10, MITOCHONDRIAL"/>
    <property type="match status" value="1"/>
</dbReference>
<keyword evidence="3 5" id="KW-1133">Transmembrane helix</keyword>
<proteinExistence type="predicted"/>
<accession>A0AB35U6M4</accession>
<evidence type="ECO:0000256" key="5">
    <source>
        <dbReference type="SAM" id="Phobius"/>
    </source>
</evidence>
<feature type="transmembrane region" description="Helical" evidence="5">
    <location>
        <begin position="158"/>
        <end position="178"/>
    </location>
</feature>
<keyword evidence="2 5" id="KW-0812">Transmembrane</keyword>
<evidence type="ECO:0000256" key="3">
    <source>
        <dbReference type="ARBA" id="ARBA00022989"/>
    </source>
</evidence>
<dbReference type="SUPFAM" id="SSF90123">
    <property type="entry name" value="ABC transporter transmembrane region"/>
    <property type="match status" value="1"/>
</dbReference>
<dbReference type="InterPro" id="IPR011527">
    <property type="entry name" value="ABC1_TM_dom"/>
</dbReference>
<dbReference type="PROSITE" id="PS50929">
    <property type="entry name" value="ABC_TM1F"/>
    <property type="match status" value="1"/>
</dbReference>
<keyword evidence="8" id="KW-1185">Reference proteome</keyword>
<dbReference type="InterPro" id="IPR039421">
    <property type="entry name" value="Type_1_exporter"/>
</dbReference>
<feature type="transmembrane region" description="Helical" evidence="5">
    <location>
        <begin position="245"/>
        <end position="263"/>
    </location>
</feature>
<reference evidence="7 8" key="1">
    <citation type="submission" date="2022-03" db="EMBL/GenBank/DDBJ databases">
        <title>Novel taxa within the pig intestine.</title>
        <authorList>
            <person name="Wylensek D."/>
            <person name="Bishof K."/>
            <person name="Afrizal A."/>
            <person name="Clavel T."/>
        </authorList>
    </citation>
    <scope>NUCLEOTIDE SEQUENCE [LARGE SCALE GENOMIC DNA]</scope>
    <source>
        <strain evidence="7 8">CLA-KB-P133</strain>
    </source>
</reference>